<dbReference type="Proteomes" id="UP000002421">
    <property type="component" value="Segment"/>
</dbReference>
<dbReference type="KEGG" id="vg:6372690"/>
<protein>
    <submittedName>
        <fullName evidence="1">Uncharacterized protein</fullName>
    </submittedName>
</protein>
<organismHost>
    <name type="scientific">Pseudomonas chlororaphis</name>
    <dbReference type="NCBI Taxonomy" id="587753"/>
</organismHost>
<evidence type="ECO:0000313" key="1">
    <source>
        <dbReference type="EMBL" id="ABY62919.1"/>
    </source>
</evidence>
<organism evidence="1 2">
    <name type="scientific">Pseudomonas phage 201phi2-1</name>
    <name type="common">Pseudomonas chlororaphis phage 201phi2-1</name>
    <dbReference type="NCBI Taxonomy" id="198110"/>
    <lineage>
        <taxon>Viruses</taxon>
        <taxon>Duplodnaviria</taxon>
        <taxon>Heunggongvirae</taxon>
        <taxon>Uroviricota</taxon>
        <taxon>Caudoviricetes</taxon>
        <taxon>Chimalliviridae</taxon>
        <taxon>Serwervirus</taxon>
        <taxon>Serwervirus 201phi21</taxon>
    </lineage>
</organism>
<reference evidence="1 2" key="1">
    <citation type="journal article" date="2008" name="Virology">
        <title>Characterization of Pseudomonas chlororaphis myovirus 201varphi2-1 via genomic sequencing, mass spectrometry, and electron microscopy.</title>
        <authorList>
            <person name="Thomas J.A."/>
            <person name="Rolando M.R."/>
            <person name="Carroll C.A."/>
            <person name="Shen P.S."/>
            <person name="Belnap D.M."/>
            <person name="Weintraub S.T."/>
            <person name="Serwer P."/>
            <person name="Hardies S.C."/>
        </authorList>
    </citation>
    <scope>NUCLEOTIDE SEQUENCE</scope>
</reference>
<gene>
    <name evidence="1" type="ORF">201phi2-1p086</name>
</gene>
<evidence type="ECO:0000313" key="2">
    <source>
        <dbReference type="Proteomes" id="UP000002421"/>
    </source>
</evidence>
<proteinExistence type="predicted"/>
<keyword evidence="2" id="KW-1185">Reference proteome</keyword>
<sequence>MKTFEEDIDKLCDQLDDCISGVGINMEAIAKTVRLLEYLRNEAVNLEYTSEANIQALLHEVIS</sequence>
<dbReference type="RefSeq" id="YP_001956811.1">
    <property type="nucleotide sequence ID" value="NC_010821.1"/>
</dbReference>
<name>B3FK61_BP201</name>
<accession>B3FK61</accession>
<dbReference type="EMBL" id="EU197055">
    <property type="protein sequence ID" value="ABY62919.1"/>
    <property type="molecule type" value="Genomic_DNA"/>
</dbReference>